<dbReference type="Proteomes" id="UP000019050">
    <property type="component" value="Unassembled WGS sequence"/>
</dbReference>
<dbReference type="InterPro" id="IPR007344">
    <property type="entry name" value="GrpB/CoaE"/>
</dbReference>
<gene>
    <name evidence="1" type="ORF">GCWU000182_001665</name>
</gene>
<dbReference type="HOGENOM" id="CLU_086407_0_0_9"/>
<name>W1Q1P4_ABIDE</name>
<proteinExistence type="predicted"/>
<dbReference type="STRING" id="592010.GCWU000182_001665"/>
<dbReference type="OrthoDB" id="9799092at2"/>
<dbReference type="EMBL" id="ACIN03000015">
    <property type="protein sequence ID" value="ESK64933.1"/>
    <property type="molecule type" value="Genomic_DNA"/>
</dbReference>
<dbReference type="GeneID" id="84817293"/>
<dbReference type="AlphaFoldDB" id="W1Q1P4"/>
<dbReference type="PANTHER" id="PTHR34822">
    <property type="entry name" value="GRPB DOMAIN PROTEIN (AFU_ORTHOLOGUE AFUA_1G01530)"/>
    <property type="match status" value="1"/>
</dbReference>
<evidence type="ECO:0000313" key="2">
    <source>
        <dbReference type="Proteomes" id="UP000019050"/>
    </source>
</evidence>
<reference evidence="1" key="1">
    <citation type="submission" date="2013-06" db="EMBL/GenBank/DDBJ databases">
        <authorList>
            <person name="Weinstock G."/>
            <person name="Sodergren E."/>
            <person name="Clifton S."/>
            <person name="Fulton L."/>
            <person name="Fulton B."/>
            <person name="Courtney L."/>
            <person name="Fronick C."/>
            <person name="Harrison M."/>
            <person name="Strong C."/>
            <person name="Farmer C."/>
            <person name="Delahaunty K."/>
            <person name="Markovic C."/>
            <person name="Hall O."/>
            <person name="Minx P."/>
            <person name="Tomlinson C."/>
            <person name="Mitreva M."/>
            <person name="Nelson J."/>
            <person name="Hou S."/>
            <person name="Wollam A."/>
            <person name="Pepin K.H."/>
            <person name="Johnson M."/>
            <person name="Bhonagiri V."/>
            <person name="Nash W.E."/>
            <person name="Warren W."/>
            <person name="Chinwalla A."/>
            <person name="Mardis E.R."/>
            <person name="Wilson R.K."/>
        </authorList>
    </citation>
    <scope>NUCLEOTIDE SEQUENCE [LARGE SCALE GENOMIC DNA]</scope>
    <source>
        <strain evidence="1">ATCC 49176</strain>
    </source>
</reference>
<evidence type="ECO:0008006" key="3">
    <source>
        <dbReference type="Google" id="ProtNLM"/>
    </source>
</evidence>
<sequence length="189" mass="21983">MAKDLSQLSLEELWRLFPIFLVAPKAQWETNYQEMAIRLEQILGDLPLVRISHIGSTAIPGIWAKDIVDVLVELAPQADLRLASDRLVQSGFLKMSESEGRVSLNAGYTPEGFADKVYHIHLRYQGDHDELYFRDYLREHTQVAKDYEGLKLSLWSQYEHNRDAYTDAKTDFIQTWTRQARQDYGARYD</sequence>
<dbReference type="PANTHER" id="PTHR34822:SF1">
    <property type="entry name" value="GRPB FAMILY PROTEIN"/>
    <property type="match status" value="1"/>
</dbReference>
<dbReference type="eggNOG" id="COG2320">
    <property type="taxonomic scope" value="Bacteria"/>
</dbReference>
<keyword evidence="2" id="KW-1185">Reference proteome</keyword>
<accession>W1Q1P4</accession>
<dbReference type="Gene3D" id="3.30.460.10">
    <property type="entry name" value="Beta Polymerase, domain 2"/>
    <property type="match status" value="1"/>
</dbReference>
<evidence type="ECO:0000313" key="1">
    <source>
        <dbReference type="EMBL" id="ESK64933.1"/>
    </source>
</evidence>
<comment type="caution">
    <text evidence="1">The sequence shown here is derived from an EMBL/GenBank/DDBJ whole genome shotgun (WGS) entry which is preliminary data.</text>
</comment>
<protein>
    <recommendedName>
        <fullName evidence="3">Dephospho-CoA kinase/protein folding accessory domain-containing protein</fullName>
    </recommendedName>
</protein>
<dbReference type="InterPro" id="IPR043519">
    <property type="entry name" value="NT_sf"/>
</dbReference>
<dbReference type="Pfam" id="PF04229">
    <property type="entry name" value="GrpB"/>
    <property type="match status" value="1"/>
</dbReference>
<organism evidence="1 2">
    <name type="scientific">Abiotrophia defectiva ATCC 49176</name>
    <dbReference type="NCBI Taxonomy" id="592010"/>
    <lineage>
        <taxon>Bacteria</taxon>
        <taxon>Bacillati</taxon>
        <taxon>Bacillota</taxon>
        <taxon>Bacilli</taxon>
        <taxon>Lactobacillales</taxon>
        <taxon>Aerococcaceae</taxon>
        <taxon>Abiotrophia</taxon>
    </lineage>
</organism>
<dbReference type="RefSeq" id="WP_023392289.1">
    <property type="nucleotide sequence ID" value="NZ_KI535341.1"/>
</dbReference>
<dbReference type="SUPFAM" id="SSF81301">
    <property type="entry name" value="Nucleotidyltransferase"/>
    <property type="match status" value="1"/>
</dbReference>